<dbReference type="InterPro" id="IPR000644">
    <property type="entry name" value="CBS_dom"/>
</dbReference>
<evidence type="ECO:0000313" key="4">
    <source>
        <dbReference type="EMBL" id="SEW27136.1"/>
    </source>
</evidence>
<dbReference type="AlphaFoldDB" id="A0A1I0QJH7"/>
<dbReference type="InterPro" id="IPR046342">
    <property type="entry name" value="CBS_dom_sf"/>
</dbReference>
<sequence>MAYTYIIRKFYTPKSISQLKVKGGNVMNFTGAKAPEEPKTVNEYRPVTDYMTKEVITFHPDQSIADAMDVFLEKHISGAPVVDDSGKIIGILSEIDCLKVMVDEAYHNLPHGRIAVSQYMSNNVSTVSVTSDVLDVASKFLHTHFRRFPVVDQNGKLVGQVSRRDILQATRDLKTSTW</sequence>
<evidence type="ECO:0000256" key="2">
    <source>
        <dbReference type="PROSITE-ProRule" id="PRU00703"/>
    </source>
</evidence>
<dbReference type="EMBL" id="FOIR01000002">
    <property type="protein sequence ID" value="SEW27136.1"/>
    <property type="molecule type" value="Genomic_DNA"/>
</dbReference>
<feature type="domain" description="CBS" evidence="3">
    <location>
        <begin position="120"/>
        <end position="176"/>
    </location>
</feature>
<accession>A0A1I0QJH7</accession>
<dbReference type="STRING" id="1267423.SAMN05216290_2388"/>
<dbReference type="Proteomes" id="UP000199437">
    <property type="component" value="Unassembled WGS sequence"/>
</dbReference>
<dbReference type="Pfam" id="PF00571">
    <property type="entry name" value="CBS"/>
    <property type="match status" value="2"/>
</dbReference>
<dbReference type="InterPro" id="IPR051257">
    <property type="entry name" value="Diverse_CBS-Domain"/>
</dbReference>
<evidence type="ECO:0000313" key="5">
    <source>
        <dbReference type="Proteomes" id="UP000199437"/>
    </source>
</evidence>
<dbReference type="Gene3D" id="3.10.580.10">
    <property type="entry name" value="CBS-domain"/>
    <property type="match status" value="1"/>
</dbReference>
<dbReference type="OrthoDB" id="9790355at2"/>
<evidence type="ECO:0000256" key="1">
    <source>
        <dbReference type="ARBA" id="ARBA00023122"/>
    </source>
</evidence>
<gene>
    <name evidence="4" type="ORF">SAMN05216290_2388</name>
</gene>
<keyword evidence="1 2" id="KW-0129">CBS domain</keyword>
<keyword evidence="5" id="KW-1185">Reference proteome</keyword>
<reference evidence="5" key="1">
    <citation type="submission" date="2016-10" db="EMBL/GenBank/DDBJ databases">
        <authorList>
            <person name="Varghese N."/>
            <person name="Submissions S."/>
        </authorList>
    </citation>
    <scope>NUCLEOTIDE SEQUENCE [LARGE SCALE GENOMIC DNA]</scope>
    <source>
        <strain evidence="5">CGMCC 1.12402</strain>
    </source>
</reference>
<dbReference type="RefSeq" id="WP_090258808.1">
    <property type="nucleotide sequence ID" value="NZ_FOIR01000002.1"/>
</dbReference>
<proteinExistence type="predicted"/>
<organism evidence="4 5">
    <name type="scientific">Roseivirga pacifica</name>
    <dbReference type="NCBI Taxonomy" id="1267423"/>
    <lineage>
        <taxon>Bacteria</taxon>
        <taxon>Pseudomonadati</taxon>
        <taxon>Bacteroidota</taxon>
        <taxon>Cytophagia</taxon>
        <taxon>Cytophagales</taxon>
        <taxon>Roseivirgaceae</taxon>
        <taxon>Roseivirga</taxon>
    </lineage>
</organism>
<name>A0A1I0QJH7_9BACT</name>
<protein>
    <submittedName>
        <fullName evidence="4">CBS domain-containing protein</fullName>
    </submittedName>
</protein>
<feature type="domain" description="CBS" evidence="3">
    <location>
        <begin position="51"/>
        <end position="109"/>
    </location>
</feature>
<dbReference type="CDD" id="cd04629">
    <property type="entry name" value="CBS_pair_bac"/>
    <property type="match status" value="1"/>
</dbReference>
<evidence type="ECO:0000259" key="3">
    <source>
        <dbReference type="PROSITE" id="PS51371"/>
    </source>
</evidence>
<dbReference type="SMART" id="SM00116">
    <property type="entry name" value="CBS"/>
    <property type="match status" value="2"/>
</dbReference>
<dbReference type="PANTHER" id="PTHR43080:SF26">
    <property type="entry name" value="REGULATORY PROTEIN"/>
    <property type="match status" value="1"/>
</dbReference>
<dbReference type="PANTHER" id="PTHR43080">
    <property type="entry name" value="CBS DOMAIN-CONTAINING PROTEIN CBSX3, MITOCHONDRIAL"/>
    <property type="match status" value="1"/>
</dbReference>
<dbReference type="InterPro" id="IPR044729">
    <property type="entry name" value="CBS_bac"/>
</dbReference>
<dbReference type="PROSITE" id="PS51371">
    <property type="entry name" value="CBS"/>
    <property type="match status" value="2"/>
</dbReference>
<dbReference type="SUPFAM" id="SSF54631">
    <property type="entry name" value="CBS-domain pair"/>
    <property type="match status" value="1"/>
</dbReference>
<dbReference type="GeneID" id="99987089"/>